<organism evidence="1 2">
    <name type="scientific">Plasmodium malariae</name>
    <dbReference type="NCBI Taxonomy" id="5858"/>
    <lineage>
        <taxon>Eukaryota</taxon>
        <taxon>Sar</taxon>
        <taxon>Alveolata</taxon>
        <taxon>Apicomplexa</taxon>
        <taxon>Aconoidasida</taxon>
        <taxon>Haemosporida</taxon>
        <taxon>Plasmodiidae</taxon>
        <taxon>Plasmodium</taxon>
        <taxon>Plasmodium (Plasmodium)</taxon>
    </lineage>
</organism>
<evidence type="ECO:0000313" key="1">
    <source>
        <dbReference type="EMBL" id="SBS99869.1"/>
    </source>
</evidence>
<proteinExistence type="predicted"/>
<accession>A0A1A8X5J2</accession>
<name>A0A1A8X5J2_PLAMA</name>
<reference evidence="2" key="1">
    <citation type="submission" date="2016-05" db="EMBL/GenBank/DDBJ databases">
        <authorList>
            <person name="Naeem Raeece"/>
        </authorList>
    </citation>
    <scope>NUCLEOTIDE SEQUENCE [LARGE SCALE GENOMIC DNA]</scope>
</reference>
<evidence type="ECO:0000313" key="2">
    <source>
        <dbReference type="Proteomes" id="UP000078597"/>
    </source>
</evidence>
<dbReference type="AlphaFoldDB" id="A0A1A8X5J2"/>
<gene>
    <name evidence="1" type="ORF">PMALA_072840</name>
</gene>
<feature type="non-terminal residue" evidence="1">
    <location>
        <position position="1"/>
    </location>
</feature>
<sequence length="59" mass="6998">KNLNKSFENKNCENSSFDSRTDILFSEGQKETKNVRLRYMLSVSRRNDLYNKDYNGISE</sequence>
<dbReference type="Proteomes" id="UP000078597">
    <property type="component" value="Unassembled WGS sequence"/>
</dbReference>
<dbReference type="EMBL" id="FLQW01006060">
    <property type="protein sequence ID" value="SBS99869.1"/>
    <property type="molecule type" value="Genomic_DNA"/>
</dbReference>
<protein>
    <submittedName>
        <fullName evidence="1">Uncharacterized protein</fullName>
    </submittedName>
</protein>